<name>A0A0G0Z217_9BACT</name>
<dbReference type="InterPro" id="IPR008250">
    <property type="entry name" value="ATPase_P-typ_transduc_dom_A_sf"/>
</dbReference>
<dbReference type="SFLD" id="SFLDF00027">
    <property type="entry name" value="p-type_atpase"/>
    <property type="match status" value="1"/>
</dbReference>
<evidence type="ECO:0000256" key="4">
    <source>
        <dbReference type="ARBA" id="ARBA00022840"/>
    </source>
</evidence>
<dbReference type="GO" id="GO:0005524">
    <property type="term" value="F:ATP binding"/>
    <property type="evidence" value="ECO:0007669"/>
    <property type="project" value="UniProtKB-KW"/>
</dbReference>
<evidence type="ECO:0000313" key="10">
    <source>
        <dbReference type="EMBL" id="KKS42809.1"/>
    </source>
</evidence>
<dbReference type="EMBL" id="LCDA01000005">
    <property type="protein sequence ID" value="KKS42809.1"/>
    <property type="molecule type" value="Genomic_DNA"/>
</dbReference>
<dbReference type="AlphaFoldDB" id="A0A0G0Z217"/>
<keyword evidence="5" id="KW-1278">Translocase</keyword>
<dbReference type="InterPro" id="IPR036412">
    <property type="entry name" value="HAD-like_sf"/>
</dbReference>
<dbReference type="SUPFAM" id="SSF56784">
    <property type="entry name" value="HAD-like"/>
    <property type="match status" value="1"/>
</dbReference>
<feature type="transmembrane region" description="Helical" evidence="8">
    <location>
        <begin position="777"/>
        <end position="797"/>
    </location>
</feature>
<feature type="domain" description="Cation-transporting P-type ATPase N-terminal" evidence="9">
    <location>
        <begin position="2"/>
        <end position="59"/>
    </location>
</feature>
<dbReference type="InterPro" id="IPR044492">
    <property type="entry name" value="P_typ_ATPase_HD_dom"/>
</dbReference>
<feature type="transmembrane region" description="Helical" evidence="8">
    <location>
        <begin position="217"/>
        <end position="235"/>
    </location>
</feature>
<keyword evidence="7 8" id="KW-0472">Membrane</keyword>
<organism evidence="10 11">
    <name type="scientific">Candidatus Collierbacteria bacterium GW2011_GWA2_42_17</name>
    <dbReference type="NCBI Taxonomy" id="1618378"/>
    <lineage>
        <taxon>Bacteria</taxon>
        <taxon>Candidatus Collieribacteriota</taxon>
    </lineage>
</organism>
<feature type="transmembrane region" description="Helical" evidence="8">
    <location>
        <begin position="672"/>
        <end position="695"/>
    </location>
</feature>
<dbReference type="PROSITE" id="PS00154">
    <property type="entry name" value="ATPASE_E1_E2"/>
    <property type="match status" value="1"/>
</dbReference>
<dbReference type="Pfam" id="PF00690">
    <property type="entry name" value="Cation_ATPase_N"/>
    <property type="match status" value="1"/>
</dbReference>
<evidence type="ECO:0000256" key="1">
    <source>
        <dbReference type="ARBA" id="ARBA00004141"/>
    </source>
</evidence>
<evidence type="ECO:0000313" key="11">
    <source>
        <dbReference type="Proteomes" id="UP000033854"/>
    </source>
</evidence>
<dbReference type="InterPro" id="IPR059000">
    <property type="entry name" value="ATPase_P-type_domA"/>
</dbReference>
<evidence type="ECO:0000256" key="7">
    <source>
        <dbReference type="ARBA" id="ARBA00023136"/>
    </source>
</evidence>
<dbReference type="PRINTS" id="PR00120">
    <property type="entry name" value="HATPASE"/>
</dbReference>
<dbReference type="PANTHER" id="PTHR42861">
    <property type="entry name" value="CALCIUM-TRANSPORTING ATPASE"/>
    <property type="match status" value="1"/>
</dbReference>
<dbReference type="SFLD" id="SFLDS00003">
    <property type="entry name" value="Haloacid_Dehalogenase"/>
    <property type="match status" value="1"/>
</dbReference>
<dbReference type="SMART" id="SM00831">
    <property type="entry name" value="Cation_ATPase_N"/>
    <property type="match status" value="1"/>
</dbReference>
<dbReference type="Pfam" id="PF00702">
    <property type="entry name" value="Hydrolase"/>
    <property type="match status" value="1"/>
</dbReference>
<dbReference type="Proteomes" id="UP000033854">
    <property type="component" value="Unassembled WGS sequence"/>
</dbReference>
<keyword evidence="4" id="KW-0067">ATP-binding</keyword>
<evidence type="ECO:0000256" key="8">
    <source>
        <dbReference type="SAM" id="Phobius"/>
    </source>
</evidence>
<dbReference type="InterPro" id="IPR023298">
    <property type="entry name" value="ATPase_P-typ_TM_dom_sf"/>
</dbReference>
<dbReference type="InterPro" id="IPR004014">
    <property type="entry name" value="ATPase_P-typ_cation-transptr_N"/>
</dbReference>
<evidence type="ECO:0000259" key="9">
    <source>
        <dbReference type="SMART" id="SM00831"/>
    </source>
</evidence>
<dbReference type="Gene3D" id="2.70.150.10">
    <property type="entry name" value="Calcium-transporting ATPase, cytoplasmic transduction domain A"/>
    <property type="match status" value="1"/>
</dbReference>
<proteinExistence type="predicted"/>
<keyword evidence="2 8" id="KW-0812">Transmembrane</keyword>
<feature type="transmembrane region" description="Helical" evidence="8">
    <location>
        <begin position="39"/>
        <end position="57"/>
    </location>
</feature>
<dbReference type="Gene3D" id="1.20.1110.10">
    <property type="entry name" value="Calcium-transporting ATPase, transmembrane domain"/>
    <property type="match status" value="3"/>
</dbReference>
<evidence type="ECO:0000256" key="5">
    <source>
        <dbReference type="ARBA" id="ARBA00022967"/>
    </source>
</evidence>
<dbReference type="SUPFAM" id="SSF81653">
    <property type="entry name" value="Calcium ATPase, transduction domain A"/>
    <property type="match status" value="1"/>
</dbReference>
<dbReference type="SFLD" id="SFLDG00002">
    <property type="entry name" value="C1.7:_P-type_atpase_like"/>
    <property type="match status" value="1"/>
</dbReference>
<feature type="transmembrane region" description="Helical" evidence="8">
    <location>
        <begin position="707"/>
        <end position="725"/>
    </location>
</feature>
<dbReference type="InterPro" id="IPR023299">
    <property type="entry name" value="ATPase_P-typ_cyto_dom_N"/>
</dbReference>
<dbReference type="InterPro" id="IPR001757">
    <property type="entry name" value="P_typ_ATPase"/>
</dbReference>
<sequence length="804" mass="89139">MKWQGLSDTEIQDKRKIYGSNTLPEKEPTTWFSIAINQFKSPLIYILFFVIAASIIFKETGDAILVSAVVLLNVSMGFFQEYGAQKTLKSLHKIVQQVVLVIRGGQRLSVDIKELVPGDVVLLGSGDKVPADCVVLEGSIFVSEAILTGEEEPVEKNTYPKNNRLFMGTIVLSGRCTAKVEKIGITTEVGKIGVSLTEIKERKTPLQIKLELFSKKLALLVAAIGILIFIIGVLNNHGIFEMIRFSIILSIAAIPEGLPIAVTVILSLGMNRVLKHKGLVKKLLSIETLGSTSVICTDKTGTITEGVMRVVRTDTKDEEKLLNGLAVLNTRRTSLEIATWEYLKKKLKIDPQIVIDKYKILHEEIFESEKKYALTMVQKGKSKETFILGAPEIILKFCRDDPRTKIKINKQFFQWTSEGHRAVGLIHKNNISKTKTDFKWLGLIGVEDPIRPGVKEAIRKALNAGIDVKIVTGDFRNTAEKVSENIGLVITKDSVMEGEDLEKISTKDLGSKIDRINLFCRVSPHQKLKIISVLQEKGEVVAMTGDGVNDAPALKKADIGVVVGSATDVAKDSGDLILLDNNFKTIVSACEEGRIIYQNIIKVVGYVLSNSLAEIVLIVGAMILNVPFPLTIVQILWLHLICDGPPDIALGFEPGDPKIMEEKPNNHQKENILSRSMLFLIFAISLTAGLISLAIFTQQLKFGDLDLARTTVFGIIGSIDLIYVFAYKDLRKPVLRLQRILNNKFLLLSILYGFIILLFGIYHPTAQKLLHTVSLPPSAWVLIIGVALLTTLWVEVVKKFRKIY</sequence>
<comment type="subcellular location">
    <subcellularLocation>
        <location evidence="1">Membrane</location>
        <topology evidence="1">Multi-pass membrane protein</topology>
    </subcellularLocation>
</comment>
<feature type="transmembrane region" description="Helical" evidence="8">
    <location>
        <begin position="247"/>
        <end position="268"/>
    </location>
</feature>
<dbReference type="Pfam" id="PF00122">
    <property type="entry name" value="E1-E2_ATPase"/>
    <property type="match status" value="1"/>
</dbReference>
<feature type="transmembrane region" description="Helical" evidence="8">
    <location>
        <begin position="63"/>
        <end position="84"/>
    </location>
</feature>
<keyword evidence="6 8" id="KW-1133">Transmembrane helix</keyword>
<dbReference type="Gene3D" id="3.40.50.1000">
    <property type="entry name" value="HAD superfamily/HAD-like"/>
    <property type="match status" value="2"/>
</dbReference>
<dbReference type="InterPro" id="IPR018303">
    <property type="entry name" value="ATPase_P-typ_P_site"/>
</dbReference>
<reference evidence="10 11" key="1">
    <citation type="journal article" date="2015" name="Nature">
        <title>rRNA introns, odd ribosomes, and small enigmatic genomes across a large radiation of phyla.</title>
        <authorList>
            <person name="Brown C.T."/>
            <person name="Hug L.A."/>
            <person name="Thomas B.C."/>
            <person name="Sharon I."/>
            <person name="Castelle C.J."/>
            <person name="Singh A."/>
            <person name="Wilkins M.J."/>
            <person name="Williams K.H."/>
            <person name="Banfield J.F."/>
        </authorList>
    </citation>
    <scope>NUCLEOTIDE SEQUENCE [LARGE SCALE GENOMIC DNA]</scope>
</reference>
<dbReference type="SUPFAM" id="SSF81665">
    <property type="entry name" value="Calcium ATPase, transmembrane domain M"/>
    <property type="match status" value="1"/>
</dbReference>
<evidence type="ECO:0000256" key="3">
    <source>
        <dbReference type="ARBA" id="ARBA00022741"/>
    </source>
</evidence>
<dbReference type="Pfam" id="PF00689">
    <property type="entry name" value="Cation_ATPase_C"/>
    <property type="match status" value="1"/>
</dbReference>
<gene>
    <name evidence="10" type="ORF">UV06_C0005G0003</name>
</gene>
<feature type="transmembrane region" description="Helical" evidence="8">
    <location>
        <begin position="745"/>
        <end position="765"/>
    </location>
</feature>
<evidence type="ECO:0000256" key="6">
    <source>
        <dbReference type="ARBA" id="ARBA00022989"/>
    </source>
</evidence>
<dbReference type="InterPro" id="IPR023214">
    <property type="entry name" value="HAD_sf"/>
</dbReference>
<protein>
    <submittedName>
        <fullName evidence="10">Calcium-translocating P-type ATPase, PMCA-type</fullName>
    </submittedName>
</protein>
<keyword evidence="3" id="KW-0547">Nucleotide-binding</keyword>
<dbReference type="InterPro" id="IPR006068">
    <property type="entry name" value="ATPase_P-typ_cation-transptr_C"/>
</dbReference>
<dbReference type="PRINTS" id="PR00119">
    <property type="entry name" value="CATATPASE"/>
</dbReference>
<dbReference type="NCBIfam" id="TIGR01494">
    <property type="entry name" value="ATPase_P-type"/>
    <property type="match status" value="2"/>
</dbReference>
<accession>A0A0G0Z217</accession>
<dbReference type="GO" id="GO:0016020">
    <property type="term" value="C:membrane"/>
    <property type="evidence" value="ECO:0007669"/>
    <property type="project" value="UniProtKB-SubCell"/>
</dbReference>
<dbReference type="Gene3D" id="3.40.1110.10">
    <property type="entry name" value="Calcium-transporting ATPase, cytoplasmic domain N"/>
    <property type="match status" value="2"/>
</dbReference>
<evidence type="ECO:0000256" key="2">
    <source>
        <dbReference type="ARBA" id="ARBA00022692"/>
    </source>
</evidence>
<dbReference type="GO" id="GO:0016887">
    <property type="term" value="F:ATP hydrolysis activity"/>
    <property type="evidence" value="ECO:0007669"/>
    <property type="project" value="InterPro"/>
</dbReference>
<comment type="caution">
    <text evidence="10">The sequence shown here is derived from an EMBL/GenBank/DDBJ whole genome shotgun (WGS) entry which is preliminary data.</text>
</comment>